<feature type="transmembrane region" description="Helical" evidence="1">
    <location>
        <begin position="6"/>
        <end position="26"/>
    </location>
</feature>
<dbReference type="EMBL" id="JBHUME010000008">
    <property type="protein sequence ID" value="MFD2613454.1"/>
    <property type="molecule type" value="Genomic_DNA"/>
</dbReference>
<dbReference type="RefSeq" id="WP_377603449.1">
    <property type="nucleotide sequence ID" value="NZ_JBHUME010000008.1"/>
</dbReference>
<feature type="transmembrane region" description="Helical" evidence="1">
    <location>
        <begin position="192"/>
        <end position="209"/>
    </location>
</feature>
<feature type="transmembrane region" description="Helical" evidence="1">
    <location>
        <begin position="166"/>
        <end position="186"/>
    </location>
</feature>
<dbReference type="Proteomes" id="UP001597541">
    <property type="component" value="Unassembled WGS sequence"/>
</dbReference>
<keyword evidence="3" id="KW-1185">Reference proteome</keyword>
<protein>
    <submittedName>
        <fullName evidence="2">Uncharacterized protein</fullName>
    </submittedName>
</protein>
<keyword evidence="1" id="KW-1133">Transmembrane helix</keyword>
<gene>
    <name evidence="2" type="ORF">ACFSUF_13565</name>
</gene>
<organism evidence="2 3">
    <name type="scientific">Paenibacillus gansuensis</name>
    <dbReference type="NCBI Taxonomy" id="306542"/>
    <lineage>
        <taxon>Bacteria</taxon>
        <taxon>Bacillati</taxon>
        <taxon>Bacillota</taxon>
        <taxon>Bacilli</taxon>
        <taxon>Bacillales</taxon>
        <taxon>Paenibacillaceae</taxon>
        <taxon>Paenibacillus</taxon>
    </lineage>
</organism>
<feature type="transmembrane region" description="Helical" evidence="1">
    <location>
        <begin position="63"/>
        <end position="85"/>
    </location>
</feature>
<evidence type="ECO:0000313" key="3">
    <source>
        <dbReference type="Proteomes" id="UP001597541"/>
    </source>
</evidence>
<comment type="caution">
    <text evidence="2">The sequence shown here is derived from an EMBL/GenBank/DDBJ whole genome shotgun (WGS) entry which is preliminary data.</text>
</comment>
<feature type="transmembrane region" description="Helical" evidence="1">
    <location>
        <begin position="125"/>
        <end position="145"/>
    </location>
</feature>
<feature type="transmembrane region" description="Helical" evidence="1">
    <location>
        <begin position="92"/>
        <end position="113"/>
    </location>
</feature>
<sequence>MQDFLEFMLFSTLEAVAIFVLLLKLFRFDLKYLVGRSIFAGVNVTVLSWALRNNVLPPNVVPVVILVAIILFLTYVFEIQLFYAAIMGATGYIFFMTLQVISFITMDALGWISPANIAPTSADGFILQTGTVVLTIAVATALHLFRVGFTFIPDGSTRYKNSGVGKVLLITAALAIVSVFAIFSIYSLGANLYIIFVLFIVILIPMIIIQMKREREGYHN</sequence>
<reference evidence="3" key="1">
    <citation type="journal article" date="2019" name="Int. J. Syst. Evol. Microbiol.">
        <title>The Global Catalogue of Microorganisms (GCM) 10K type strain sequencing project: providing services to taxonomists for standard genome sequencing and annotation.</title>
        <authorList>
            <consortium name="The Broad Institute Genomics Platform"/>
            <consortium name="The Broad Institute Genome Sequencing Center for Infectious Disease"/>
            <person name="Wu L."/>
            <person name="Ma J."/>
        </authorList>
    </citation>
    <scope>NUCLEOTIDE SEQUENCE [LARGE SCALE GENOMIC DNA]</scope>
    <source>
        <strain evidence="3">KCTC 3950</strain>
    </source>
</reference>
<name>A0ABW5PEZ6_9BACL</name>
<evidence type="ECO:0000313" key="2">
    <source>
        <dbReference type="EMBL" id="MFD2613454.1"/>
    </source>
</evidence>
<evidence type="ECO:0000256" key="1">
    <source>
        <dbReference type="SAM" id="Phobius"/>
    </source>
</evidence>
<keyword evidence="1" id="KW-0472">Membrane</keyword>
<proteinExistence type="predicted"/>
<feature type="transmembrane region" description="Helical" evidence="1">
    <location>
        <begin position="33"/>
        <end position="51"/>
    </location>
</feature>
<accession>A0ABW5PEZ6</accession>
<keyword evidence="1" id="KW-0812">Transmembrane</keyword>